<dbReference type="SUPFAM" id="SSF56112">
    <property type="entry name" value="Protein kinase-like (PK-like)"/>
    <property type="match status" value="1"/>
</dbReference>
<keyword evidence="4" id="KW-0547">Nucleotide-binding</keyword>
<organism evidence="11 12">
    <name type="scientific">Phormidium pseudopriestleyi FRX01</name>
    <dbReference type="NCBI Taxonomy" id="1759528"/>
    <lineage>
        <taxon>Bacteria</taxon>
        <taxon>Bacillati</taxon>
        <taxon>Cyanobacteriota</taxon>
        <taxon>Cyanophyceae</taxon>
        <taxon>Oscillatoriophycideae</taxon>
        <taxon>Oscillatoriales</taxon>
        <taxon>Oscillatoriaceae</taxon>
        <taxon>Phormidium</taxon>
    </lineage>
</organism>
<dbReference type="RefSeq" id="WP_207089622.1">
    <property type="nucleotide sequence ID" value="NZ_JAFLQW010000506.1"/>
</dbReference>
<dbReference type="InterPro" id="IPR011009">
    <property type="entry name" value="Kinase-like_dom_sf"/>
</dbReference>
<dbReference type="Gene3D" id="1.10.510.10">
    <property type="entry name" value="Transferase(Phosphotransferase) domain 1"/>
    <property type="match status" value="1"/>
</dbReference>
<evidence type="ECO:0000256" key="2">
    <source>
        <dbReference type="ARBA" id="ARBA00022527"/>
    </source>
</evidence>
<comment type="caution">
    <text evidence="11">The sequence shown here is derived from an EMBL/GenBank/DDBJ whole genome shotgun (WGS) entry which is preliminary data.</text>
</comment>
<evidence type="ECO:0000256" key="1">
    <source>
        <dbReference type="ARBA" id="ARBA00012513"/>
    </source>
</evidence>
<evidence type="ECO:0000313" key="11">
    <source>
        <dbReference type="EMBL" id="MBO0351168.1"/>
    </source>
</evidence>
<keyword evidence="12" id="KW-1185">Reference proteome</keyword>
<evidence type="ECO:0000256" key="4">
    <source>
        <dbReference type="ARBA" id="ARBA00022741"/>
    </source>
</evidence>
<evidence type="ECO:0000259" key="10">
    <source>
        <dbReference type="PROSITE" id="PS50011"/>
    </source>
</evidence>
<comment type="catalytic activity">
    <reaction evidence="8">
        <text>L-seryl-[protein] + ATP = O-phospho-L-seryl-[protein] + ADP + H(+)</text>
        <dbReference type="Rhea" id="RHEA:17989"/>
        <dbReference type="Rhea" id="RHEA-COMP:9863"/>
        <dbReference type="Rhea" id="RHEA-COMP:11604"/>
        <dbReference type="ChEBI" id="CHEBI:15378"/>
        <dbReference type="ChEBI" id="CHEBI:29999"/>
        <dbReference type="ChEBI" id="CHEBI:30616"/>
        <dbReference type="ChEBI" id="CHEBI:83421"/>
        <dbReference type="ChEBI" id="CHEBI:456216"/>
        <dbReference type="EC" id="2.7.11.1"/>
    </reaction>
</comment>
<keyword evidence="6" id="KW-0067">ATP-binding</keyword>
<dbReference type="EMBL" id="JAFLQW010000506">
    <property type="protein sequence ID" value="MBO0351168.1"/>
    <property type="molecule type" value="Genomic_DNA"/>
</dbReference>
<feature type="domain" description="Protein kinase" evidence="10">
    <location>
        <begin position="12"/>
        <end position="294"/>
    </location>
</feature>
<evidence type="ECO:0000256" key="3">
    <source>
        <dbReference type="ARBA" id="ARBA00022679"/>
    </source>
</evidence>
<name>A0ABS3FVL2_9CYAN</name>
<dbReference type="InterPro" id="IPR000719">
    <property type="entry name" value="Prot_kinase_dom"/>
</dbReference>
<feature type="transmembrane region" description="Helical" evidence="9">
    <location>
        <begin position="314"/>
        <end position="336"/>
    </location>
</feature>
<evidence type="ECO:0000256" key="8">
    <source>
        <dbReference type="ARBA" id="ARBA00048679"/>
    </source>
</evidence>
<dbReference type="SMART" id="SM00220">
    <property type="entry name" value="S_TKc"/>
    <property type="match status" value="1"/>
</dbReference>
<dbReference type="Pfam" id="PF00069">
    <property type="entry name" value="Pkinase"/>
    <property type="match status" value="1"/>
</dbReference>
<feature type="transmembrane region" description="Helical" evidence="9">
    <location>
        <begin position="342"/>
        <end position="362"/>
    </location>
</feature>
<keyword evidence="5 11" id="KW-0418">Kinase</keyword>
<evidence type="ECO:0000256" key="6">
    <source>
        <dbReference type="ARBA" id="ARBA00022840"/>
    </source>
</evidence>
<evidence type="ECO:0000256" key="5">
    <source>
        <dbReference type="ARBA" id="ARBA00022777"/>
    </source>
</evidence>
<accession>A0ABS3FVL2</accession>
<proteinExistence type="predicted"/>
<keyword evidence="9" id="KW-0812">Transmembrane</keyword>
<evidence type="ECO:0000256" key="9">
    <source>
        <dbReference type="SAM" id="Phobius"/>
    </source>
</evidence>
<reference evidence="11 12" key="1">
    <citation type="submission" date="2021-03" db="EMBL/GenBank/DDBJ databases">
        <title>Metabolic Capacity of the Antarctic Cyanobacterium Phormidium pseudopriestleyi that Sustains Oxygenic Photosynthesis in the Presence of Hydrogen Sulfide.</title>
        <authorList>
            <person name="Lumian J.E."/>
            <person name="Jungblut A.D."/>
            <person name="Dillon M.L."/>
            <person name="Hawes I."/>
            <person name="Doran P.T."/>
            <person name="Mackey T.J."/>
            <person name="Dick G.J."/>
            <person name="Grettenberger C.L."/>
            <person name="Sumner D.Y."/>
        </authorList>
    </citation>
    <scope>NUCLEOTIDE SEQUENCE [LARGE SCALE GENOMIC DNA]</scope>
    <source>
        <strain evidence="11 12">FRX01</strain>
    </source>
</reference>
<comment type="catalytic activity">
    <reaction evidence="7">
        <text>L-threonyl-[protein] + ATP = O-phospho-L-threonyl-[protein] + ADP + H(+)</text>
        <dbReference type="Rhea" id="RHEA:46608"/>
        <dbReference type="Rhea" id="RHEA-COMP:11060"/>
        <dbReference type="Rhea" id="RHEA-COMP:11605"/>
        <dbReference type="ChEBI" id="CHEBI:15378"/>
        <dbReference type="ChEBI" id="CHEBI:30013"/>
        <dbReference type="ChEBI" id="CHEBI:30616"/>
        <dbReference type="ChEBI" id="CHEBI:61977"/>
        <dbReference type="ChEBI" id="CHEBI:456216"/>
        <dbReference type="EC" id="2.7.11.1"/>
    </reaction>
</comment>
<dbReference type="GO" id="GO:0004674">
    <property type="term" value="F:protein serine/threonine kinase activity"/>
    <property type="evidence" value="ECO:0007669"/>
    <property type="project" value="UniProtKB-KW"/>
</dbReference>
<evidence type="ECO:0000256" key="7">
    <source>
        <dbReference type="ARBA" id="ARBA00047899"/>
    </source>
</evidence>
<keyword evidence="2 11" id="KW-0723">Serine/threonine-protein kinase</keyword>
<dbReference type="Proteomes" id="UP000664844">
    <property type="component" value="Unassembled WGS sequence"/>
</dbReference>
<gene>
    <name evidence="11" type="ORF">J0895_19235</name>
</gene>
<dbReference type="CDD" id="cd14014">
    <property type="entry name" value="STKc_PknB_like"/>
    <property type="match status" value="1"/>
</dbReference>
<evidence type="ECO:0000313" key="12">
    <source>
        <dbReference type="Proteomes" id="UP000664844"/>
    </source>
</evidence>
<dbReference type="PANTHER" id="PTHR24363">
    <property type="entry name" value="SERINE/THREONINE PROTEIN KINASE"/>
    <property type="match status" value="1"/>
</dbReference>
<sequence>MHQPEEIIKDRYRILKPLGKGGIATTYAAHDLDMGQEVAIKALSLRRLKDWKSLELFEREGRVLSQLNHPGIPNYLDYFQLDTDDDRRFYIVQEIAPGKSLQDWVESGWHPTELEVRDLAQQLLEILVYLHQISPPVIHRDIKPPNIIRQSEGKILLIDFGAVKDTYRHTMTSGSTLVGTYGYMAPEQFRGQAEPATDLYGLGATLLFLLTHKTPADFPEKRLKIDFRPSVNISPELGDWLERLLEPLVEDRFISAVEALAVLQSKKAISKVIKERVPERSANHHQLAGSRVFLKITPGKLEVKIPFLGWKLQSLSLIVIITILNVYLVAAVWLAAIQSLAILSFLFLLLGLEIKLLGNFLLNQFGRVSLEFDETQFYLTWNFLGIQRKIQGNIHHISSVQVFPTWLSIQNYPIITCALQMRFKTYRFGSGLTQTEREWIAMEIAAFLGKPHLIKR</sequence>
<dbReference type="PANTHER" id="PTHR24363:SF0">
    <property type="entry name" value="SERINE_THREONINE KINASE LIKE DOMAIN CONTAINING 1"/>
    <property type="match status" value="1"/>
</dbReference>
<keyword evidence="3" id="KW-0808">Transferase</keyword>
<protein>
    <recommendedName>
        <fullName evidence="1">non-specific serine/threonine protein kinase</fullName>
        <ecNumber evidence="1">2.7.11.1</ecNumber>
    </recommendedName>
</protein>
<dbReference type="EC" id="2.7.11.1" evidence="1"/>
<dbReference type="PROSITE" id="PS50011">
    <property type="entry name" value="PROTEIN_KINASE_DOM"/>
    <property type="match status" value="1"/>
</dbReference>
<keyword evidence="9" id="KW-0472">Membrane</keyword>
<keyword evidence="9" id="KW-1133">Transmembrane helix</keyword>